<reference evidence="2" key="1">
    <citation type="submission" date="2020-02" db="EMBL/GenBank/DDBJ databases">
        <authorList>
            <person name="Meier V. D."/>
        </authorList>
    </citation>
    <scope>NUCLEOTIDE SEQUENCE</scope>
    <source>
        <strain evidence="2">AVDCRST_MAG82</strain>
    </source>
</reference>
<feature type="compositionally biased region" description="Basic residues" evidence="1">
    <location>
        <begin position="184"/>
        <end position="197"/>
    </location>
</feature>
<feature type="region of interest" description="Disordered" evidence="1">
    <location>
        <begin position="1"/>
        <end position="219"/>
    </location>
</feature>
<feature type="non-terminal residue" evidence="2">
    <location>
        <position position="1"/>
    </location>
</feature>
<feature type="compositionally biased region" description="Basic and acidic residues" evidence="1">
    <location>
        <begin position="53"/>
        <end position="64"/>
    </location>
</feature>
<feature type="compositionally biased region" description="Basic and acidic residues" evidence="1">
    <location>
        <begin position="1"/>
        <end position="10"/>
    </location>
</feature>
<organism evidence="2">
    <name type="scientific">uncultured Rubrobacteraceae bacterium</name>
    <dbReference type="NCBI Taxonomy" id="349277"/>
    <lineage>
        <taxon>Bacteria</taxon>
        <taxon>Bacillati</taxon>
        <taxon>Actinomycetota</taxon>
        <taxon>Rubrobacteria</taxon>
        <taxon>Rubrobacterales</taxon>
        <taxon>Rubrobacteraceae</taxon>
        <taxon>environmental samples</taxon>
    </lineage>
</organism>
<evidence type="ECO:0000256" key="1">
    <source>
        <dbReference type="SAM" id="MobiDB-lite"/>
    </source>
</evidence>
<sequence>DARPRQDHLLDPPGRYRAGGDLRRLVRHHGRRLERQPQPPGAVGRQLRRARRPAADHQLPRADHPGPAAARRGSGEPADHKASRRALHPEWPDGRGGGGSGEGPRGRPRRPGHPALPGPGLRTGRAGSDRRGGAPDRLQAGRGCLCRRCGAPTGEAPVLPRSGPGLRAGRRQGPGDPVLERLPRTRARRRAGRRRQGAHRESARGRRDHRRRCGPQAEV</sequence>
<accession>A0A6J4PG27</accession>
<proteinExistence type="predicted"/>
<protein>
    <submittedName>
        <fullName evidence="2">Uncharacterized protein</fullName>
    </submittedName>
</protein>
<feature type="compositionally biased region" description="Gly residues" evidence="1">
    <location>
        <begin position="94"/>
        <end position="103"/>
    </location>
</feature>
<gene>
    <name evidence="2" type="ORF">AVDCRST_MAG82-1047</name>
</gene>
<evidence type="ECO:0000313" key="2">
    <source>
        <dbReference type="EMBL" id="CAA9415147.1"/>
    </source>
</evidence>
<dbReference type="EMBL" id="CADCVA010000143">
    <property type="protein sequence ID" value="CAA9415147.1"/>
    <property type="molecule type" value="Genomic_DNA"/>
</dbReference>
<dbReference type="AlphaFoldDB" id="A0A6J4PG27"/>
<feature type="compositionally biased region" description="Low complexity" evidence="1">
    <location>
        <begin position="113"/>
        <end position="122"/>
    </location>
</feature>
<feature type="non-terminal residue" evidence="2">
    <location>
        <position position="219"/>
    </location>
</feature>
<name>A0A6J4PG27_9ACTN</name>
<feature type="compositionally biased region" description="Basic and acidic residues" evidence="1">
    <location>
        <begin position="73"/>
        <end position="93"/>
    </location>
</feature>